<dbReference type="Proteomes" id="UP000758603">
    <property type="component" value="Unassembled WGS sequence"/>
</dbReference>
<name>A0A9P8UXX1_9PEZI</name>
<protein>
    <submittedName>
        <fullName evidence="2">Uncharacterized protein</fullName>
    </submittedName>
</protein>
<comment type="caution">
    <text evidence="2">The sequence shown here is derived from an EMBL/GenBank/DDBJ whole genome shotgun (WGS) entry which is preliminary data.</text>
</comment>
<feature type="region of interest" description="Disordered" evidence="1">
    <location>
        <begin position="107"/>
        <end position="128"/>
    </location>
</feature>
<organism evidence="2 3">
    <name type="scientific">Truncatella angustata</name>
    <dbReference type="NCBI Taxonomy" id="152316"/>
    <lineage>
        <taxon>Eukaryota</taxon>
        <taxon>Fungi</taxon>
        <taxon>Dikarya</taxon>
        <taxon>Ascomycota</taxon>
        <taxon>Pezizomycotina</taxon>
        <taxon>Sordariomycetes</taxon>
        <taxon>Xylariomycetidae</taxon>
        <taxon>Amphisphaeriales</taxon>
        <taxon>Sporocadaceae</taxon>
        <taxon>Truncatella</taxon>
    </lineage>
</organism>
<reference evidence="2" key="1">
    <citation type="journal article" date="2021" name="Nat. Commun.">
        <title>Genetic determinants of endophytism in the Arabidopsis root mycobiome.</title>
        <authorList>
            <person name="Mesny F."/>
            <person name="Miyauchi S."/>
            <person name="Thiergart T."/>
            <person name="Pickel B."/>
            <person name="Atanasova L."/>
            <person name="Karlsson M."/>
            <person name="Huettel B."/>
            <person name="Barry K.W."/>
            <person name="Haridas S."/>
            <person name="Chen C."/>
            <person name="Bauer D."/>
            <person name="Andreopoulos W."/>
            <person name="Pangilinan J."/>
            <person name="LaButti K."/>
            <person name="Riley R."/>
            <person name="Lipzen A."/>
            <person name="Clum A."/>
            <person name="Drula E."/>
            <person name="Henrissat B."/>
            <person name="Kohler A."/>
            <person name="Grigoriev I.V."/>
            <person name="Martin F.M."/>
            <person name="Hacquard S."/>
        </authorList>
    </citation>
    <scope>NUCLEOTIDE SEQUENCE</scope>
    <source>
        <strain evidence="2">MPI-SDFR-AT-0073</strain>
    </source>
</reference>
<accession>A0A9P8UXX1</accession>
<feature type="compositionally biased region" description="Basic and acidic residues" evidence="1">
    <location>
        <begin position="107"/>
        <end position="119"/>
    </location>
</feature>
<proteinExistence type="predicted"/>
<sequence length="187" mass="21260">MCEWFTFPMSGINSDFGFSEDMGYVENGVYHDWVRFVSDFFNAATLLHKCHKLWPLNPLLALCISPSRCKTHMSHNEASLKRVWNRIAMATDCHDFMHHFLEQAGKKKSSSYEDNRGASDSRPSSWQRAFVGSGDCGRSPYLGESAYPQRVTGRDSEHLYWRSNHQVARCDERAPVPGRSGAGDVAY</sequence>
<dbReference type="EMBL" id="JAGPXC010000001">
    <property type="protein sequence ID" value="KAH6660400.1"/>
    <property type="molecule type" value="Genomic_DNA"/>
</dbReference>
<evidence type="ECO:0000313" key="3">
    <source>
        <dbReference type="Proteomes" id="UP000758603"/>
    </source>
</evidence>
<evidence type="ECO:0000313" key="2">
    <source>
        <dbReference type="EMBL" id="KAH6660400.1"/>
    </source>
</evidence>
<evidence type="ECO:0000256" key="1">
    <source>
        <dbReference type="SAM" id="MobiDB-lite"/>
    </source>
</evidence>
<dbReference type="RefSeq" id="XP_045964531.1">
    <property type="nucleotide sequence ID" value="XM_046097104.1"/>
</dbReference>
<dbReference type="AlphaFoldDB" id="A0A9P8UXX1"/>
<keyword evidence="3" id="KW-1185">Reference proteome</keyword>
<gene>
    <name evidence="2" type="ORF">BKA67DRAFT_50366</name>
</gene>
<dbReference type="GeneID" id="70125996"/>
<dbReference type="OrthoDB" id="1470350at2759"/>